<protein>
    <submittedName>
        <fullName evidence="2">Glycosyltransferase</fullName>
        <ecNumber evidence="2">2.4.-.-</ecNumber>
    </submittedName>
</protein>
<dbReference type="GO" id="GO:0016757">
    <property type="term" value="F:glycosyltransferase activity"/>
    <property type="evidence" value="ECO:0007669"/>
    <property type="project" value="UniProtKB-KW"/>
</dbReference>
<keyword evidence="2" id="KW-0808">Transferase</keyword>
<evidence type="ECO:0000259" key="1">
    <source>
        <dbReference type="Pfam" id="PF00535"/>
    </source>
</evidence>
<reference evidence="2 3" key="1">
    <citation type="submission" date="2022-07" db="EMBL/GenBank/DDBJ databases">
        <title>Photobacterium pectinilyticum sp. nov., a marine bacterium isolated from surface seawater of Qingdao offshore.</title>
        <authorList>
            <person name="Wang X."/>
        </authorList>
    </citation>
    <scope>NUCLEOTIDE SEQUENCE [LARGE SCALE GENOMIC DNA]</scope>
    <source>
        <strain evidence="2 3">ZSDE20</strain>
    </source>
</reference>
<sequence>MKATAIIVTHNRVEKLKNTISATVTAGFNYVVIVNCDSNDGTYEYLSTISDRHFHIINCDNIGGAGGFAKGTKYILDNIDTDWVVFFDDDAYPSEYFLEQLSQLGGNKFQGFSAHVCSKDERLPMMNRQVIQYPDTTKKLFNYLFKKESSIVSECHLDGNIYPIESASFVGFVLSLDVLRQYHSLINPDLFIYYDDTFFTRSLTKRGFKIAFTSRLSFVHDVGPASDMPPWKIYFLSRNFFITKPLCTSFSFYSMLVMKCGKIVFNILKCSGVFPKVRAFLLGLKDGFSSNYNRFDKTSIIDGLNRFINS</sequence>
<dbReference type="Proteomes" id="UP001524460">
    <property type="component" value="Unassembled WGS sequence"/>
</dbReference>
<keyword evidence="2" id="KW-0328">Glycosyltransferase</keyword>
<dbReference type="Pfam" id="PF00535">
    <property type="entry name" value="Glycos_transf_2"/>
    <property type="match status" value="1"/>
</dbReference>
<dbReference type="EC" id="2.4.-.-" evidence="2"/>
<dbReference type="InterPro" id="IPR029044">
    <property type="entry name" value="Nucleotide-diphossugar_trans"/>
</dbReference>
<dbReference type="EMBL" id="JANEYT010000017">
    <property type="protein sequence ID" value="MCQ1058344.1"/>
    <property type="molecule type" value="Genomic_DNA"/>
</dbReference>
<evidence type="ECO:0000313" key="2">
    <source>
        <dbReference type="EMBL" id="MCQ1058344.1"/>
    </source>
</evidence>
<dbReference type="InterPro" id="IPR001173">
    <property type="entry name" value="Glyco_trans_2-like"/>
</dbReference>
<organism evidence="2 3">
    <name type="scientific">Photobacterium pectinilyticum</name>
    <dbReference type="NCBI Taxonomy" id="2906793"/>
    <lineage>
        <taxon>Bacteria</taxon>
        <taxon>Pseudomonadati</taxon>
        <taxon>Pseudomonadota</taxon>
        <taxon>Gammaproteobacteria</taxon>
        <taxon>Vibrionales</taxon>
        <taxon>Vibrionaceae</taxon>
        <taxon>Photobacterium</taxon>
    </lineage>
</organism>
<name>A0ABT1N531_9GAMM</name>
<comment type="caution">
    <text evidence="2">The sequence shown here is derived from an EMBL/GenBank/DDBJ whole genome shotgun (WGS) entry which is preliminary data.</text>
</comment>
<feature type="domain" description="Glycosyltransferase 2-like" evidence="1">
    <location>
        <begin position="5"/>
        <end position="102"/>
    </location>
</feature>
<evidence type="ECO:0000313" key="3">
    <source>
        <dbReference type="Proteomes" id="UP001524460"/>
    </source>
</evidence>
<keyword evidence="3" id="KW-1185">Reference proteome</keyword>
<dbReference type="Gene3D" id="3.90.550.10">
    <property type="entry name" value="Spore Coat Polysaccharide Biosynthesis Protein SpsA, Chain A"/>
    <property type="match status" value="1"/>
</dbReference>
<gene>
    <name evidence="2" type="ORF">NHN17_09770</name>
</gene>
<proteinExistence type="predicted"/>
<accession>A0ABT1N531</accession>
<dbReference type="RefSeq" id="WP_255042207.1">
    <property type="nucleotide sequence ID" value="NZ_JANEYT010000017.1"/>
</dbReference>
<dbReference type="SUPFAM" id="SSF53448">
    <property type="entry name" value="Nucleotide-diphospho-sugar transferases"/>
    <property type="match status" value="1"/>
</dbReference>